<gene>
    <name evidence="3" type="ORF">AK830_g9820</name>
</gene>
<organism evidence="3 4">
    <name type="scientific">Neonectria ditissima</name>
    <dbReference type="NCBI Taxonomy" id="78410"/>
    <lineage>
        <taxon>Eukaryota</taxon>
        <taxon>Fungi</taxon>
        <taxon>Dikarya</taxon>
        <taxon>Ascomycota</taxon>
        <taxon>Pezizomycotina</taxon>
        <taxon>Sordariomycetes</taxon>
        <taxon>Hypocreomycetidae</taxon>
        <taxon>Hypocreales</taxon>
        <taxon>Nectriaceae</taxon>
        <taxon>Neonectria</taxon>
    </lineage>
</organism>
<dbReference type="InterPro" id="IPR018849">
    <property type="entry name" value="Urb2/Npa2_C"/>
</dbReference>
<evidence type="ECO:0000313" key="4">
    <source>
        <dbReference type="Proteomes" id="UP000050424"/>
    </source>
</evidence>
<dbReference type="OrthoDB" id="160374at2759"/>
<accession>A0A0P7ATY6</accession>
<reference evidence="3 4" key="1">
    <citation type="submission" date="2015-09" db="EMBL/GenBank/DDBJ databases">
        <title>Draft genome of a European isolate of the apple canker pathogen Neonectria ditissima.</title>
        <authorList>
            <person name="Gomez-Cortecero A."/>
            <person name="Harrison R.J."/>
            <person name="Armitage A.D."/>
        </authorList>
    </citation>
    <scope>NUCLEOTIDE SEQUENCE [LARGE SCALE GENOMIC DNA]</scope>
    <source>
        <strain evidence="3 4">R09/05</strain>
    </source>
</reference>
<evidence type="ECO:0000259" key="2">
    <source>
        <dbReference type="Pfam" id="PF10441"/>
    </source>
</evidence>
<feature type="region of interest" description="Disordered" evidence="1">
    <location>
        <begin position="124"/>
        <end position="145"/>
    </location>
</feature>
<dbReference type="Pfam" id="PF10441">
    <property type="entry name" value="Urb2"/>
    <property type="match status" value="1"/>
</dbReference>
<dbReference type="Proteomes" id="UP000050424">
    <property type="component" value="Unassembled WGS sequence"/>
</dbReference>
<feature type="compositionally biased region" description="Polar residues" evidence="1">
    <location>
        <begin position="124"/>
        <end position="135"/>
    </location>
</feature>
<dbReference type="STRING" id="78410.A0A0P7ATY6"/>
<dbReference type="GO" id="GO:0042254">
    <property type="term" value="P:ribosome biogenesis"/>
    <property type="evidence" value="ECO:0007669"/>
    <property type="project" value="TreeGrafter"/>
</dbReference>
<name>A0A0P7ATY6_9HYPO</name>
<sequence length="1361" mass="151523">MDVAMLDVSTGDAPRAQDKTDLIKTVRGLDQSGPGGNGENLEKLWRKLTASADGQFHAAEESSLRWLLKSMNGASKDAETLRRWPLTWTILECVFQRIPLFSLAKSLADRRFIAVLQQTLKDISQPTTNSPAATSSKRKRSAPKSYALDELKDPEGCLMTGDAMFHALKRLLGRLDSTVTQSSSHDKIGVEHIRSLFCATATEAAALASLSLKLCDLALISENSEHAEGREPWIDTVSSIWDLHLQGSDDILEVATHLFGPSAEILSKLEGISKTRTQSIREPLRIRWTTDIQKFMHRNLILPARALFITRQSFEVVTKILEVSIRNIGVAAPVLYFLTSGVKDYLGEGKLRKGNGNWMKRVFTAVEASIRNQDDRDSLVQTILGRAAEQSMPVDNDDLRSVCREYALREDSTNWRLVADISTCDADVFQISNDGASLLKEVCKRSTSANLGEAEVDAVSRVIGAIVQGFRTGRDFPNFLKLWFQQLCKVEKQKNKFTSPWLLVGVSQYGNDDFNALIEKEMPSHQILEVLQWVETEKSHSRALCLFLNCIAQGIRTEAYSDAVGKGFFDLVSQVSKSSSNLTALKWGVVSKTLSWAAPEERREIWIAVKKQLSKILSESPIASRETFEAFKFCCQSWISMSPDDEHVGEPTKLVEAFAIRLASELITSSAAEDRDLSSYLQPGAEPGYLEEAALEHYLAWFLRGSSRLSRLFYGSKGVIPKPLQNVLELPNSQIEQLKTVWGSLLNNENNLNDVKVVSNLIERLTEALEKDGTEKRWPADGSQAWVRALSGIPTDAFTRLQRERIVMLLNKHRANSKKRVSVEGWKLILGLSTKLMGRPTFYEGMQFSDIVEVADAMSDLSSSTSTDDGTLSDLITAFFAMSSATIHQMAEHIEDRSLKYFQESREFISDCDNAGDLSPFRLMLLKALVVETTKSPNFRSNSDLASLPESAKEMLGRCVMTATGYFMTEKKAFEDHTVIADLRLLAAVDAAEALSSLDGVSKIKQSDIRKAEKRSRLAMLSGDLRGWKMQTFLRTYFSSLMEESRPTTFPSLGDLPSKFREPLLTSNVASVTRDMEIEAKVAYLKDLVKVFCQGSDNDGQASAIQTVVNQFLDYSDLEGKGDSFDLATPHAELTAALLSLKTPSVSTRVCRILYTILEKKPQSMAQWNIESTLGAVCDLSSPKKASQTTVPYAWLCKLVEAIIRKHRLRLEGHHHMLMTTMQALLRNLIVSQAVSDAKDQPIQEAKAHCYARLVTLICEPTAGAVSRSQHPGSLDSATDAAKRSAGRHMYLVLMQYVKLQLEGDVARPVREALEPAMNSVFDITPPEVRKILNDAMDGSGRAILREMYKRYTKFGKWSGV</sequence>
<evidence type="ECO:0000256" key="1">
    <source>
        <dbReference type="SAM" id="MobiDB-lite"/>
    </source>
</evidence>
<keyword evidence="4" id="KW-1185">Reference proteome</keyword>
<dbReference type="EMBL" id="LKCW01000192">
    <property type="protein sequence ID" value="KPM36733.1"/>
    <property type="molecule type" value="Genomic_DNA"/>
</dbReference>
<dbReference type="GO" id="GO:0005730">
    <property type="term" value="C:nucleolus"/>
    <property type="evidence" value="ECO:0007669"/>
    <property type="project" value="TreeGrafter"/>
</dbReference>
<comment type="caution">
    <text evidence="3">The sequence shown here is derived from an EMBL/GenBank/DDBJ whole genome shotgun (WGS) entry which is preliminary data.</text>
</comment>
<protein>
    <recommendedName>
        <fullName evidence="2">Nucleolar 27S pre-rRNA processing Urb2/Npa2 C-terminal domain-containing protein</fullName>
    </recommendedName>
</protein>
<dbReference type="PANTHER" id="PTHR15682:SF2">
    <property type="entry name" value="UNHEALTHY RIBOSOME BIOGENESIS PROTEIN 2 HOMOLOG"/>
    <property type="match status" value="1"/>
</dbReference>
<dbReference type="InterPro" id="IPR052609">
    <property type="entry name" value="Ribosome_Biogenesis_Reg"/>
</dbReference>
<feature type="domain" description="Nucleolar 27S pre-rRNA processing Urb2/Npa2 C-terminal" evidence="2">
    <location>
        <begin position="1149"/>
        <end position="1360"/>
    </location>
</feature>
<dbReference type="PANTHER" id="PTHR15682">
    <property type="entry name" value="UNHEALTHY RIBOSOME BIOGENESIS PROTEIN 2 HOMOLOG"/>
    <property type="match status" value="1"/>
</dbReference>
<proteinExistence type="predicted"/>
<evidence type="ECO:0000313" key="3">
    <source>
        <dbReference type="EMBL" id="KPM36733.1"/>
    </source>
</evidence>